<dbReference type="Proteomes" id="UP000029389">
    <property type="component" value="Unassembled WGS sequence"/>
</dbReference>
<feature type="chain" id="PRO_5001867273" evidence="1">
    <location>
        <begin position="20"/>
        <end position="768"/>
    </location>
</feature>
<dbReference type="EMBL" id="QVOD01000009">
    <property type="protein sequence ID" value="RFT67140.1"/>
    <property type="molecule type" value="Genomic_DNA"/>
</dbReference>
<sequence length="768" mass="88871">MKRMMAICLLTTMSITALASCDVKGNKVLQESEIKEATYKDFTYDVNPETFALTVEHDGVKEAASKPLPKMKVSNLKKDKGRTSWEYPDQKVKVNLEKKRDHLNIEVESTGAESFTWPKVQAENYTLPLWEGKQIPSNDENWKRFLKDDSYTFAETFAMKFFALNGSKYSIVYIANNMFNNEVKFHSDPKIGFDFIHEFPSINKNKTYGFQLYVTNNDVVSIAKLYKSNIVEKGEFKTLQEKAKQNKEIEKLYGAAHFYFWNQSALSDSNVNWPKLREHMNSPLFGWMKELIQKYSKEPGELNVFDQVNKQDFIDKYQKNVVLRYINEVLSMKEFYKEDIFSNIDKEASALLKKGIDRLTTEELYSLNKHLLKSVLGDAVEDVNKWGSVDGTNILKEMKEAGIDHAWVGLPNWEQGFMQPEFVTKAEKMGYLVGPYDSYHSIHEKGDKNWNTASFKDPSLYEEATVSKKNGEKIQGFLGRGRKLNPVLAMPSVEERVSDILQNGPKYNSWFIDCDATGEIYDDYSSKHITTQEQDLKARLKRMDYIAKEKGMVIGSEGGNDFASTTIAFAHGIETPVIKWDDEDMRKNKTSPYYVGGYWSPDQNVPEKYAKQVPLKEEYKQIYLNPMYSVPLYKLVYNDSVITTHHWEWGSLKVKNEVGSRMLYELLYNVPPLYHLDEVEWNKHKKEITQHVKIWSAVHEKAVKEEMTDFAYLSEDKLVQSASYGKNVKIIVNFSDHDTEIEKTKIKAKSALIYYDGKKKTYTPNENN</sequence>
<gene>
    <name evidence="3" type="ORF">D0U04_10255</name>
    <name evidence="2" type="ORF">DJ93_4395</name>
</gene>
<keyword evidence="2" id="KW-0378">Hydrolase</keyword>
<dbReference type="Proteomes" id="UP000264294">
    <property type="component" value="Unassembled WGS sequence"/>
</dbReference>
<evidence type="ECO:0000256" key="1">
    <source>
        <dbReference type="SAM" id="SignalP"/>
    </source>
</evidence>
<proteinExistence type="predicted"/>
<dbReference type="PATRIC" id="fig|1405.8.peg.4522"/>
<dbReference type="GO" id="GO:0016787">
    <property type="term" value="F:hydrolase activity"/>
    <property type="evidence" value="ECO:0007669"/>
    <property type="project" value="UniProtKB-KW"/>
</dbReference>
<comment type="caution">
    <text evidence="2">The sequence shown here is derived from an EMBL/GenBank/DDBJ whole genome shotgun (WGS) entry which is preliminary data.</text>
</comment>
<accession>A0A090YNA8</accession>
<dbReference type="EMBL" id="JMQC01000008">
    <property type="protein sequence ID" value="KFM99726.1"/>
    <property type="molecule type" value="Genomic_DNA"/>
</dbReference>
<evidence type="ECO:0000313" key="5">
    <source>
        <dbReference type="Proteomes" id="UP000264294"/>
    </source>
</evidence>
<reference evidence="3 5" key="2">
    <citation type="submission" date="2018-08" db="EMBL/GenBank/DDBJ databases">
        <title>Bacillus clarus sp. nov. strain PS00077A.</title>
        <authorList>
            <person name="Mendez Acevedo M."/>
            <person name="Carroll L."/>
            <person name="Mukherjee M."/>
            <person name="Wiedmann M."/>
            <person name="Kovac J."/>
        </authorList>
    </citation>
    <scope>NUCLEOTIDE SEQUENCE [LARGE SCALE GENOMIC DNA]</scope>
    <source>
        <strain evidence="3 5">PS00077A</strain>
    </source>
</reference>
<protein>
    <submittedName>
        <fullName evidence="2">Glycosyl hydrolase</fullName>
    </submittedName>
</protein>
<keyword evidence="1" id="KW-0732">Signal</keyword>
<evidence type="ECO:0000313" key="3">
    <source>
        <dbReference type="EMBL" id="RFT67140.1"/>
    </source>
</evidence>
<dbReference type="RefSeq" id="WP_042983271.1">
    <property type="nucleotide sequence ID" value="NZ_JMQC01000008.1"/>
</dbReference>
<keyword evidence="5" id="KW-1185">Reference proteome</keyword>
<dbReference type="InterPro" id="IPR021459">
    <property type="entry name" value="GH101-related"/>
</dbReference>
<dbReference type="Pfam" id="PF11308">
    <property type="entry name" value="Glyco_hydro_129"/>
    <property type="match status" value="1"/>
</dbReference>
<reference evidence="2 4" key="1">
    <citation type="submission" date="2014-04" db="EMBL/GenBank/DDBJ databases">
        <authorList>
            <person name="Bishop-Lilly K.A."/>
            <person name="Broomall S.M."/>
            <person name="Chain P.S."/>
            <person name="Chertkov O."/>
            <person name="Coyne S.R."/>
            <person name="Daligault H.E."/>
            <person name="Davenport K.W."/>
            <person name="Erkkila T."/>
            <person name="Frey K.G."/>
            <person name="Gibbons H.S."/>
            <person name="Gu W."/>
            <person name="Jaissle J."/>
            <person name="Johnson S.L."/>
            <person name="Koroleva G.I."/>
            <person name="Ladner J.T."/>
            <person name="Lo C.-C."/>
            <person name="Minogue T.D."/>
            <person name="Munk C."/>
            <person name="Palacios G.F."/>
            <person name="Redden C.L."/>
            <person name="Rosenzweig C.N."/>
            <person name="Scholz M.B."/>
            <person name="Teshima H."/>
            <person name="Xu Y."/>
        </authorList>
    </citation>
    <scope>NUCLEOTIDE SEQUENCE [LARGE SCALE GENOMIC DNA]</scope>
    <source>
        <strain evidence="2 4">BHP</strain>
    </source>
</reference>
<name>A0A090YNA8_9BACI</name>
<evidence type="ECO:0000313" key="2">
    <source>
        <dbReference type="EMBL" id="KFM99726.1"/>
    </source>
</evidence>
<evidence type="ECO:0000313" key="4">
    <source>
        <dbReference type="Proteomes" id="UP000029389"/>
    </source>
</evidence>
<feature type="signal peptide" evidence="1">
    <location>
        <begin position="1"/>
        <end position="19"/>
    </location>
</feature>
<dbReference type="PROSITE" id="PS51257">
    <property type="entry name" value="PROKAR_LIPOPROTEIN"/>
    <property type="match status" value="1"/>
</dbReference>
<dbReference type="AlphaFoldDB" id="A0A090YNA8"/>
<organism evidence="2 4">
    <name type="scientific">Bacillus clarus</name>
    <dbReference type="NCBI Taxonomy" id="2338372"/>
    <lineage>
        <taxon>Bacteria</taxon>
        <taxon>Bacillati</taxon>
        <taxon>Bacillota</taxon>
        <taxon>Bacilli</taxon>
        <taxon>Bacillales</taxon>
        <taxon>Bacillaceae</taxon>
        <taxon>Bacillus</taxon>
        <taxon>Bacillus cereus group</taxon>
    </lineage>
</organism>
<dbReference type="STRING" id="1405.B7492_10470"/>